<evidence type="ECO:0000256" key="2">
    <source>
        <dbReference type="SAM" id="SignalP"/>
    </source>
</evidence>
<comment type="caution">
    <text evidence="3">The sequence shown here is derived from an EMBL/GenBank/DDBJ whole genome shotgun (WGS) entry which is preliminary data.</text>
</comment>
<name>A0ABD0MRA7_CIRMR</name>
<gene>
    <name evidence="3" type="ORF">M9458_053176</name>
</gene>
<accession>A0ABD0MRA7</accession>
<feature type="chain" id="PRO_5044760335" evidence="2">
    <location>
        <begin position="24"/>
        <end position="53"/>
    </location>
</feature>
<feature type="region of interest" description="Disordered" evidence="1">
    <location>
        <begin position="29"/>
        <end position="53"/>
    </location>
</feature>
<evidence type="ECO:0000256" key="1">
    <source>
        <dbReference type="SAM" id="MobiDB-lite"/>
    </source>
</evidence>
<evidence type="ECO:0000313" key="4">
    <source>
        <dbReference type="Proteomes" id="UP001529510"/>
    </source>
</evidence>
<keyword evidence="2" id="KW-0732">Signal</keyword>
<dbReference type="EMBL" id="JAMKFB020000241">
    <property type="protein sequence ID" value="KAL0151524.1"/>
    <property type="molecule type" value="Genomic_DNA"/>
</dbReference>
<feature type="compositionally biased region" description="Polar residues" evidence="1">
    <location>
        <begin position="29"/>
        <end position="45"/>
    </location>
</feature>
<reference evidence="3 4" key="1">
    <citation type="submission" date="2024-05" db="EMBL/GenBank/DDBJ databases">
        <title>Genome sequencing and assembly of Indian major carp, Cirrhinus mrigala (Hamilton, 1822).</title>
        <authorList>
            <person name="Mohindra V."/>
            <person name="Chowdhury L.M."/>
            <person name="Lal K."/>
            <person name="Jena J.K."/>
        </authorList>
    </citation>
    <scope>NUCLEOTIDE SEQUENCE [LARGE SCALE GENOMIC DNA]</scope>
    <source>
        <strain evidence="3">CM1030</strain>
        <tissue evidence="3">Blood</tissue>
    </source>
</reference>
<dbReference type="AlphaFoldDB" id="A0ABD0MRA7"/>
<sequence>HCQYLSCWICPLLLTWLTTRSSCQPHWQRASQEPHSSGLSLTSQKDPSRYLGE</sequence>
<organism evidence="3 4">
    <name type="scientific">Cirrhinus mrigala</name>
    <name type="common">Mrigala</name>
    <dbReference type="NCBI Taxonomy" id="683832"/>
    <lineage>
        <taxon>Eukaryota</taxon>
        <taxon>Metazoa</taxon>
        <taxon>Chordata</taxon>
        <taxon>Craniata</taxon>
        <taxon>Vertebrata</taxon>
        <taxon>Euteleostomi</taxon>
        <taxon>Actinopterygii</taxon>
        <taxon>Neopterygii</taxon>
        <taxon>Teleostei</taxon>
        <taxon>Ostariophysi</taxon>
        <taxon>Cypriniformes</taxon>
        <taxon>Cyprinidae</taxon>
        <taxon>Labeoninae</taxon>
        <taxon>Labeonini</taxon>
        <taxon>Cirrhinus</taxon>
    </lineage>
</organism>
<feature type="signal peptide" evidence="2">
    <location>
        <begin position="1"/>
        <end position="23"/>
    </location>
</feature>
<dbReference type="Proteomes" id="UP001529510">
    <property type="component" value="Unassembled WGS sequence"/>
</dbReference>
<feature type="non-terminal residue" evidence="3">
    <location>
        <position position="53"/>
    </location>
</feature>
<evidence type="ECO:0000313" key="3">
    <source>
        <dbReference type="EMBL" id="KAL0151524.1"/>
    </source>
</evidence>
<feature type="non-terminal residue" evidence="3">
    <location>
        <position position="1"/>
    </location>
</feature>
<proteinExistence type="predicted"/>
<keyword evidence="4" id="KW-1185">Reference proteome</keyword>
<protein>
    <submittedName>
        <fullName evidence="3">Uncharacterized protein</fullName>
    </submittedName>
</protein>